<organism evidence="6 7">
    <name type="scientific">Pontibacter korlensis</name>
    <dbReference type="NCBI Taxonomy" id="400092"/>
    <lineage>
        <taxon>Bacteria</taxon>
        <taxon>Pseudomonadati</taxon>
        <taxon>Bacteroidota</taxon>
        <taxon>Cytophagia</taxon>
        <taxon>Cytophagales</taxon>
        <taxon>Hymenobacteraceae</taxon>
        <taxon>Pontibacter</taxon>
    </lineage>
</organism>
<dbReference type="GO" id="GO:0047617">
    <property type="term" value="F:fatty acyl-CoA hydrolase activity"/>
    <property type="evidence" value="ECO:0007669"/>
    <property type="project" value="TreeGrafter"/>
</dbReference>
<evidence type="ECO:0000259" key="5">
    <source>
        <dbReference type="PROSITE" id="PS51770"/>
    </source>
</evidence>
<keyword evidence="2 4" id="KW-0378">Hydrolase</keyword>
<dbReference type="KEGG" id="pko:PKOR_03210"/>
<dbReference type="PANTHER" id="PTHR12655">
    <property type="entry name" value="ACYL-COA THIOESTERASE"/>
    <property type="match status" value="1"/>
</dbReference>
<evidence type="ECO:0000256" key="2">
    <source>
        <dbReference type="ARBA" id="ARBA00022801"/>
    </source>
</evidence>
<dbReference type="SUPFAM" id="SSF54637">
    <property type="entry name" value="Thioesterase/thiol ester dehydrase-isomerase"/>
    <property type="match status" value="2"/>
</dbReference>
<dbReference type="AlphaFoldDB" id="A0A0E3ZDB8"/>
<dbReference type="Proteomes" id="UP000033109">
    <property type="component" value="Chromosome"/>
</dbReference>
<dbReference type="HOGENOM" id="CLU_768885_0_0_10"/>
<keyword evidence="1" id="KW-0677">Repeat</keyword>
<evidence type="ECO:0000256" key="3">
    <source>
        <dbReference type="ARBA" id="ARBA00022946"/>
    </source>
</evidence>
<sequence length="352" mass="39638">MVRPIDTSLDRSLPFRSDPELRRRYMAANEPIIGNLRWGLVLEVLDKMAEDVALAYVRRSSSEAKVVTAAIDDIVLHTPADITQDLHLHARINYVGRSSMEVGIRIDQDTPAKQPLASSYFTMVARSGEGSAVQRLPLKPLECVDAQEKLRHAAAIQRREAYRSRIDGAGEPPSPLEYQLLAELHAAQEHPAFDGLLAGNLVRSSLERMYPEQENVPQKIFGGYLVRRAFELALMHAEEVAPHRPVIVRINRINFLQPVRIGDKLHFTSRIVYSGRTSLCVEVNIERTSLDKVTKALSNTCVFTFVNVNSMMQPQPVPKVYPTTYAEDARYLEAYRRRLQTVEPAEVGAVRS</sequence>
<dbReference type="CDD" id="cd03442">
    <property type="entry name" value="BFIT_BACH"/>
    <property type="match status" value="2"/>
</dbReference>
<dbReference type="GO" id="GO:0006637">
    <property type="term" value="P:acyl-CoA metabolic process"/>
    <property type="evidence" value="ECO:0007669"/>
    <property type="project" value="TreeGrafter"/>
</dbReference>
<reference evidence="6 7" key="1">
    <citation type="journal article" date="2015" name="Sci. Rep.">
        <title>Unraveling adaptation of Pontibacter korlensis to radiation and infertility in desert through complete genome and comparative transcriptomic analysis.</title>
        <authorList>
            <person name="Dai J."/>
            <person name="Dai W."/>
            <person name="Qiu C."/>
            <person name="Yang Z."/>
            <person name="Zhang Y."/>
            <person name="Zhou M."/>
            <person name="Zhang L."/>
            <person name="Fang C."/>
            <person name="Gao Q."/>
            <person name="Yang Q."/>
            <person name="Li X."/>
            <person name="Wang Z."/>
            <person name="Wang Z."/>
            <person name="Jia Z."/>
            <person name="Chen X."/>
        </authorList>
    </citation>
    <scope>NUCLEOTIDE SEQUENCE [LARGE SCALE GENOMIC DNA]</scope>
    <source>
        <strain evidence="6 7">X14-1T</strain>
    </source>
</reference>
<dbReference type="InterPro" id="IPR033120">
    <property type="entry name" value="HOTDOG_ACOT"/>
</dbReference>
<proteinExistence type="predicted"/>
<feature type="domain" description="HotDog ACOT-type" evidence="5">
    <location>
        <begin position="199"/>
        <end position="311"/>
    </location>
</feature>
<dbReference type="PATRIC" id="fig|400092.3.peg.730"/>
<evidence type="ECO:0000256" key="4">
    <source>
        <dbReference type="PROSITE-ProRule" id="PRU01106"/>
    </source>
</evidence>
<dbReference type="Pfam" id="PF03061">
    <property type="entry name" value="4HBT"/>
    <property type="match status" value="2"/>
</dbReference>
<accession>A0A0E3ZDB8</accession>
<protein>
    <submittedName>
        <fullName evidence="6">Thioesterase</fullName>
    </submittedName>
</protein>
<feature type="domain" description="HotDog ACOT-type" evidence="5">
    <location>
        <begin position="15"/>
        <end position="129"/>
    </location>
</feature>
<dbReference type="OrthoDB" id="9801856at2"/>
<dbReference type="PROSITE" id="PS51770">
    <property type="entry name" value="HOTDOG_ACOT"/>
    <property type="match status" value="2"/>
</dbReference>
<dbReference type="EMBL" id="CP009621">
    <property type="protein sequence ID" value="AKD02319.1"/>
    <property type="molecule type" value="Genomic_DNA"/>
</dbReference>
<evidence type="ECO:0000313" key="6">
    <source>
        <dbReference type="EMBL" id="AKD02319.1"/>
    </source>
</evidence>
<keyword evidence="3" id="KW-0809">Transit peptide</keyword>
<dbReference type="InterPro" id="IPR006683">
    <property type="entry name" value="Thioestr_dom"/>
</dbReference>
<name>A0A0E3ZDB8_9BACT</name>
<evidence type="ECO:0000313" key="7">
    <source>
        <dbReference type="Proteomes" id="UP000033109"/>
    </source>
</evidence>
<dbReference type="Gene3D" id="3.10.129.10">
    <property type="entry name" value="Hotdog Thioesterase"/>
    <property type="match status" value="2"/>
</dbReference>
<keyword evidence="7" id="KW-1185">Reference proteome</keyword>
<dbReference type="RefSeq" id="WP_046309100.1">
    <property type="nucleotide sequence ID" value="NZ_CBCSCY010000037.1"/>
</dbReference>
<dbReference type="PANTHER" id="PTHR12655:SF0">
    <property type="entry name" value="ACYL-COENZYME A THIOESTERASE 9, MITOCHONDRIAL"/>
    <property type="match status" value="1"/>
</dbReference>
<evidence type="ECO:0000256" key="1">
    <source>
        <dbReference type="ARBA" id="ARBA00022737"/>
    </source>
</evidence>
<gene>
    <name evidence="6" type="ORF">PKOR_03210</name>
</gene>
<dbReference type="InterPro" id="IPR029069">
    <property type="entry name" value="HotDog_dom_sf"/>
</dbReference>